<dbReference type="InterPro" id="IPR019734">
    <property type="entry name" value="TPR_rpt"/>
</dbReference>
<reference evidence="5" key="1">
    <citation type="submission" date="2023-02" db="EMBL/GenBank/DDBJ databases">
        <title>Description of Roseinatronobacter alkalisoli sp. nov., an alkaliphilic bacerium isolated from soda soil.</title>
        <authorList>
            <person name="Wei W."/>
        </authorList>
    </citation>
    <scope>NUCLEOTIDE SEQUENCE</scope>
    <source>
        <strain evidence="5">HJB301</strain>
    </source>
</reference>
<dbReference type="PANTHER" id="PTHR44943">
    <property type="entry name" value="CELLULOSE SYNTHASE OPERON PROTEIN C"/>
    <property type="match status" value="1"/>
</dbReference>
<name>A0ABT5T9L5_9RHOB</name>
<keyword evidence="2 3" id="KW-0802">TPR repeat</keyword>
<dbReference type="PROSITE" id="PS50005">
    <property type="entry name" value="TPR"/>
    <property type="match status" value="2"/>
</dbReference>
<gene>
    <name evidence="5" type="ORF">PUT78_11955</name>
</gene>
<dbReference type="Pfam" id="PF13424">
    <property type="entry name" value="TPR_12"/>
    <property type="match status" value="1"/>
</dbReference>
<comment type="caution">
    <text evidence="5">The sequence shown here is derived from an EMBL/GenBank/DDBJ whole genome shotgun (WGS) entry which is preliminary data.</text>
</comment>
<dbReference type="InterPro" id="IPR051685">
    <property type="entry name" value="Ycf3/AcsC/BcsC/TPR_MFPF"/>
</dbReference>
<protein>
    <submittedName>
        <fullName evidence="5">Tetratricopeptide repeat protein</fullName>
    </submittedName>
</protein>
<dbReference type="Pfam" id="PF07719">
    <property type="entry name" value="TPR_2"/>
    <property type="match status" value="1"/>
</dbReference>
<dbReference type="SMART" id="SM00028">
    <property type="entry name" value="TPR"/>
    <property type="match status" value="5"/>
</dbReference>
<feature type="signal peptide" evidence="4">
    <location>
        <begin position="1"/>
        <end position="24"/>
    </location>
</feature>
<dbReference type="EMBL" id="JAQZSM010000010">
    <property type="protein sequence ID" value="MDD7971816.1"/>
    <property type="molecule type" value="Genomic_DNA"/>
</dbReference>
<dbReference type="Pfam" id="PF14559">
    <property type="entry name" value="TPR_19"/>
    <property type="match status" value="1"/>
</dbReference>
<evidence type="ECO:0000256" key="1">
    <source>
        <dbReference type="ARBA" id="ARBA00022737"/>
    </source>
</evidence>
<dbReference type="Gene3D" id="1.25.40.10">
    <property type="entry name" value="Tetratricopeptide repeat domain"/>
    <property type="match status" value="2"/>
</dbReference>
<keyword evidence="1" id="KW-0677">Repeat</keyword>
<dbReference type="SUPFAM" id="SSF48452">
    <property type="entry name" value="TPR-like"/>
    <property type="match status" value="2"/>
</dbReference>
<dbReference type="InterPro" id="IPR011990">
    <property type="entry name" value="TPR-like_helical_dom_sf"/>
</dbReference>
<dbReference type="Proteomes" id="UP001431784">
    <property type="component" value="Unassembled WGS sequence"/>
</dbReference>
<dbReference type="RefSeq" id="WP_274352494.1">
    <property type="nucleotide sequence ID" value="NZ_JAQZSM010000010.1"/>
</dbReference>
<dbReference type="InterPro" id="IPR013105">
    <property type="entry name" value="TPR_2"/>
</dbReference>
<dbReference type="PANTHER" id="PTHR44943:SF8">
    <property type="entry name" value="TPR REPEAT-CONTAINING PROTEIN MJ0263"/>
    <property type="match status" value="1"/>
</dbReference>
<organism evidence="5 6">
    <name type="scientific">Roseinatronobacter alkalisoli</name>
    <dbReference type="NCBI Taxonomy" id="3028235"/>
    <lineage>
        <taxon>Bacteria</taxon>
        <taxon>Pseudomonadati</taxon>
        <taxon>Pseudomonadota</taxon>
        <taxon>Alphaproteobacteria</taxon>
        <taxon>Rhodobacterales</taxon>
        <taxon>Paracoccaceae</taxon>
        <taxon>Roseinatronobacter</taxon>
    </lineage>
</organism>
<sequence>MSSFRHLASAISIVTLLAAPPVLAQQPEPAGGPAEPPDLASGLAGAYLAGRVAVASDNFLQMALNYDRILQADPENAGFRELAMQGYLLAGDFLRAAELAAEAVSRESGSQVAQIILQADEFKREAHGAVLAAMEDGRQTGPLTDALAKAWAYLGMGSMSDARTAFDAIINDTPDLAPFAVYHKALALAYAGDMEGASDLLTGDVDGPVSLSRRGIVAHITILSQLGRFDAALELATGMFGQNPEGDVAQIMAELADGRPVPFTIVQSARDGMAETYLLLASALIGEQGDWLPLIYARLALALRPDHPDAILLAGELLEQVAQYDLAQQVYDQMPQDDPQFLNAQLGKANALYRAGDTDAAIDWLQGFVADTPDSIMAFSTLGDMLRQEERFEEAAAAYARAIDLIGDVEERHWMLLFTYAIALERMGDWDSAETQFRRALEFVPDEPQVLNYLGYSLVEQQRNLDEALDMIERAVAGEPDSGYIVDSLGWALFRMGQYEDAVPVMERAVELMPNDPILNDHLGDVYWAVGRHREARFQWSRAISFAPHPDLDLDRVRSKLDVGLDAVLAEEGAPALGASNE</sequence>
<evidence type="ECO:0000313" key="5">
    <source>
        <dbReference type="EMBL" id="MDD7971816.1"/>
    </source>
</evidence>
<keyword evidence="4" id="KW-0732">Signal</keyword>
<evidence type="ECO:0000256" key="2">
    <source>
        <dbReference type="ARBA" id="ARBA00022803"/>
    </source>
</evidence>
<feature type="repeat" description="TPR" evidence="3">
    <location>
        <begin position="414"/>
        <end position="447"/>
    </location>
</feature>
<keyword evidence="6" id="KW-1185">Reference proteome</keyword>
<evidence type="ECO:0000256" key="4">
    <source>
        <dbReference type="SAM" id="SignalP"/>
    </source>
</evidence>
<proteinExistence type="predicted"/>
<evidence type="ECO:0000256" key="3">
    <source>
        <dbReference type="PROSITE-ProRule" id="PRU00339"/>
    </source>
</evidence>
<feature type="repeat" description="TPR" evidence="3">
    <location>
        <begin position="483"/>
        <end position="516"/>
    </location>
</feature>
<evidence type="ECO:0000313" key="6">
    <source>
        <dbReference type="Proteomes" id="UP001431784"/>
    </source>
</evidence>
<feature type="chain" id="PRO_5046862579" evidence="4">
    <location>
        <begin position="25"/>
        <end position="582"/>
    </location>
</feature>
<accession>A0ABT5T9L5</accession>